<organism evidence="2 3">
    <name type="scientific">Pedobacter kyungheensis</name>
    <dbReference type="NCBI Taxonomy" id="1069985"/>
    <lineage>
        <taxon>Bacteria</taxon>
        <taxon>Pseudomonadati</taxon>
        <taxon>Bacteroidota</taxon>
        <taxon>Sphingobacteriia</taxon>
        <taxon>Sphingobacteriales</taxon>
        <taxon>Sphingobacteriaceae</taxon>
        <taxon>Pedobacter</taxon>
    </lineage>
</organism>
<reference evidence="2 3" key="1">
    <citation type="submission" date="2014-10" db="EMBL/GenBank/DDBJ databases">
        <title>Pedobacter Kyungheensis.</title>
        <authorList>
            <person name="Anderson B.M."/>
            <person name="Newman J.D."/>
        </authorList>
    </citation>
    <scope>NUCLEOTIDE SEQUENCE [LARGE SCALE GENOMIC DNA]</scope>
    <source>
        <strain evidence="2 3">KACC 16221</strain>
    </source>
</reference>
<evidence type="ECO:0000313" key="2">
    <source>
        <dbReference type="EMBL" id="KIA93325.1"/>
    </source>
</evidence>
<dbReference type="EMBL" id="JSYN01000015">
    <property type="protein sequence ID" value="KIA93325.1"/>
    <property type="molecule type" value="Genomic_DNA"/>
</dbReference>
<dbReference type="Pfam" id="PF05117">
    <property type="entry name" value="DUF695"/>
    <property type="match status" value="1"/>
</dbReference>
<dbReference type="AlphaFoldDB" id="A0A0C1DHC2"/>
<feature type="domain" description="DUF695" evidence="1">
    <location>
        <begin position="240"/>
        <end position="360"/>
    </location>
</feature>
<keyword evidence="3" id="KW-1185">Reference proteome</keyword>
<evidence type="ECO:0000313" key="3">
    <source>
        <dbReference type="Proteomes" id="UP000031246"/>
    </source>
</evidence>
<sequence>MSLLKKIFCSKEEPIKSNEDFWIWFRKNEKDFFKVVKTNGNFEKDFFDKLSPKLAELKDGFFFLTGMVNNTTAELVLTADGNIKNIAFVEELVASAPNIEGWIITALKQPLALENVNISMGNFQFNKENLNFYYTEHPNLPDEIDLTIVHPDFNKQNAKTITNGVYIFLDNYLGELNSATTIDRLKIVGKEEIEKELIPIEKLKHFLTWREKEFIEKYDGIRHSIENDNYNMLEAELENGNPLIAVINTDLLAWVNKASHPWILNIEIRFSADNNGLPNNAVYNQLNDLEDEILVLLKDKDGYLNIGRETANGTREVLFACKEFRKPAKVVHEIMKKYADRFQISYDIYRDKYWQSFNRYISK</sequence>
<protein>
    <recommendedName>
        <fullName evidence="1">DUF695 domain-containing protein</fullName>
    </recommendedName>
</protein>
<dbReference type="OrthoDB" id="9151249at2"/>
<dbReference type="Proteomes" id="UP000031246">
    <property type="component" value="Unassembled WGS sequence"/>
</dbReference>
<name>A0A0C1DHC2_9SPHI</name>
<dbReference type="RefSeq" id="WP_039476657.1">
    <property type="nucleotide sequence ID" value="NZ_JSYN01000015.1"/>
</dbReference>
<dbReference type="InterPro" id="IPR016097">
    <property type="entry name" value="DUF695"/>
</dbReference>
<gene>
    <name evidence="2" type="ORF">OC25_12865</name>
</gene>
<accession>A0A0C1DHC2</accession>
<evidence type="ECO:0000259" key="1">
    <source>
        <dbReference type="Pfam" id="PF05117"/>
    </source>
</evidence>
<proteinExistence type="predicted"/>
<comment type="caution">
    <text evidence="2">The sequence shown here is derived from an EMBL/GenBank/DDBJ whole genome shotgun (WGS) entry which is preliminary data.</text>
</comment>